<dbReference type="InterPro" id="IPR036974">
    <property type="entry name" value="PUA_sf"/>
</dbReference>
<dbReference type="InterPro" id="IPR004521">
    <property type="entry name" value="Uncharacterised_CHP00451"/>
</dbReference>
<evidence type="ECO:0000313" key="4">
    <source>
        <dbReference type="EMBL" id="ADP77850.1"/>
    </source>
</evidence>
<dbReference type="SUPFAM" id="SSF52141">
    <property type="entry name" value="Uracil-DNA glycosylase-like"/>
    <property type="match status" value="1"/>
</dbReference>
<dbReference type="GO" id="GO:0008033">
    <property type="term" value="P:tRNA processing"/>
    <property type="evidence" value="ECO:0007669"/>
    <property type="project" value="UniProtKB-KW"/>
</dbReference>
<dbReference type="PROSITE" id="PS50890">
    <property type="entry name" value="PUA"/>
    <property type="match status" value="1"/>
</dbReference>
<dbReference type="Pfam" id="PF17884">
    <property type="entry name" value="DUF5591"/>
    <property type="match status" value="1"/>
</dbReference>
<proteinExistence type="inferred from homology"/>
<dbReference type="Proteomes" id="UP000002315">
    <property type="component" value="Chromosome"/>
</dbReference>
<dbReference type="InterPro" id="IPR029402">
    <property type="entry name" value="TGT_C2"/>
</dbReference>
<gene>
    <name evidence="4" type="ordered locus">Mfer_1055</name>
</gene>
<evidence type="ECO:0000313" key="5">
    <source>
        <dbReference type="Proteomes" id="UP000002315"/>
    </source>
</evidence>
<dbReference type="InterPro" id="IPR038250">
    <property type="entry name" value="TGT_C2_sf"/>
</dbReference>
<dbReference type="SMART" id="SM00359">
    <property type="entry name" value="PUA"/>
    <property type="match status" value="1"/>
</dbReference>
<dbReference type="Gene3D" id="3.10.450.90">
    <property type="entry name" value="ArcTGT, C2 domain"/>
    <property type="match status" value="1"/>
</dbReference>
<dbReference type="Pfam" id="PF01472">
    <property type="entry name" value="PUA"/>
    <property type="match status" value="1"/>
</dbReference>
<dbReference type="STRING" id="523846.Mfer_1055"/>
<dbReference type="Pfam" id="PF14810">
    <property type="entry name" value="TGT_C2"/>
    <property type="match status" value="1"/>
</dbReference>
<protein>
    <submittedName>
        <fullName evidence="4">tRNA-archaeosine synthase</fullName>
    </submittedName>
</protein>
<feature type="domain" description="PUA" evidence="3">
    <location>
        <begin position="234"/>
        <end position="302"/>
    </location>
</feature>
<dbReference type="GO" id="GO:0003723">
    <property type="term" value="F:RNA binding"/>
    <property type="evidence" value="ECO:0007669"/>
    <property type="project" value="InterPro"/>
</dbReference>
<evidence type="ECO:0000256" key="1">
    <source>
        <dbReference type="ARBA" id="ARBA00008906"/>
    </source>
</evidence>
<dbReference type="SUPFAM" id="SSF88697">
    <property type="entry name" value="PUA domain-like"/>
    <property type="match status" value="1"/>
</dbReference>
<dbReference type="InterPro" id="IPR040777">
    <property type="entry name" value="DUF5591"/>
</dbReference>
<sequence>MILCSIEESLYRPEAIRWRKRMELLKPIDEPIVILPCSATKPYSRSLSHQIFRRVTKGYQELILTSPFGICPREMEETYPIRAYDVSTTGEWYFEEKKVVGELLKKYVGDKKVIAHVVGGYKEVCEEYLDECIFTCEDKSPISKESMNNLRTELSKYEKIPRKKLLLHKLKSIAIYQFGKGAEILIPENCRVRGRRNKIILDENRNHICTLSKNFGLYNLTLEGGKRLLELGTKQVEIDFKPKTNKIFAPGVIEADESIVPRDEVIVTYKGDIVGVGKAVLSGNEMVKADYGVAVKIRRLKK</sequence>
<dbReference type="HOGENOM" id="CLU_920138_0_0_2"/>
<reference evidence="4 5" key="1">
    <citation type="journal article" date="2010" name="Stand. Genomic Sci.">
        <title>Complete genome sequence of Methanothermus fervidus type strain (V24S).</title>
        <authorList>
            <person name="Anderson I."/>
            <person name="Djao O.D."/>
            <person name="Misra M."/>
            <person name="Chertkov O."/>
            <person name="Nolan M."/>
            <person name="Lucas S."/>
            <person name="Lapidus A."/>
            <person name="Del Rio T.G."/>
            <person name="Tice H."/>
            <person name="Cheng J.F."/>
            <person name="Tapia R."/>
            <person name="Han C."/>
            <person name="Goodwin L."/>
            <person name="Pitluck S."/>
            <person name="Liolios K."/>
            <person name="Ivanova N."/>
            <person name="Mavromatis K."/>
            <person name="Mikhailova N."/>
            <person name="Pati A."/>
            <person name="Brambilla E."/>
            <person name="Chen A."/>
            <person name="Palaniappan K."/>
            <person name="Land M."/>
            <person name="Hauser L."/>
            <person name="Chang Y.J."/>
            <person name="Jeffries C.D."/>
            <person name="Sikorski J."/>
            <person name="Spring S."/>
            <person name="Rohde M."/>
            <person name="Eichinger K."/>
            <person name="Huber H."/>
            <person name="Wirth R."/>
            <person name="Goker M."/>
            <person name="Detter J.C."/>
            <person name="Woyke T."/>
            <person name="Bristow J."/>
            <person name="Eisen J.A."/>
            <person name="Markowitz V."/>
            <person name="Hugenholtz P."/>
            <person name="Klenk H.P."/>
            <person name="Kyrpides N.C."/>
        </authorList>
    </citation>
    <scope>NUCLEOTIDE SEQUENCE [LARGE SCALE GENOMIC DNA]</scope>
    <source>
        <strain evidence="5">ATCC 43054 / DSM 2088 / JCM 10308 / V24 S</strain>
    </source>
</reference>
<dbReference type="EMBL" id="CP002278">
    <property type="protein sequence ID" value="ADP77850.1"/>
    <property type="molecule type" value="Genomic_DNA"/>
</dbReference>
<dbReference type="Gene3D" id="3.40.50.10630">
    <property type="entry name" value="Uracil-DNA glycosylase-like"/>
    <property type="match status" value="1"/>
</dbReference>
<dbReference type="InterPro" id="IPR002478">
    <property type="entry name" value="PUA"/>
</dbReference>
<dbReference type="InterPro" id="IPR036895">
    <property type="entry name" value="Uracil-DNA_glycosylase-like_sf"/>
</dbReference>
<dbReference type="AlphaFoldDB" id="E3GW85"/>
<dbReference type="NCBIfam" id="TIGR00451">
    <property type="entry name" value="unchar_dom_2"/>
    <property type="match status" value="1"/>
</dbReference>
<comment type="similarity">
    <text evidence="1">Belongs to the archaeosine synthase type 1 family.</text>
</comment>
<dbReference type="CDD" id="cd21149">
    <property type="entry name" value="PUA_archaeosine_TGT"/>
    <property type="match status" value="1"/>
</dbReference>
<evidence type="ECO:0000256" key="2">
    <source>
        <dbReference type="ARBA" id="ARBA00022694"/>
    </source>
</evidence>
<dbReference type="Gene3D" id="2.30.130.10">
    <property type="entry name" value="PUA domain"/>
    <property type="match status" value="1"/>
</dbReference>
<accession>E3GW85</accession>
<dbReference type="KEGG" id="mfv:Mfer_1055"/>
<evidence type="ECO:0000259" key="3">
    <source>
        <dbReference type="SMART" id="SM00359"/>
    </source>
</evidence>
<dbReference type="InterPro" id="IPR015947">
    <property type="entry name" value="PUA-like_sf"/>
</dbReference>
<keyword evidence="5" id="KW-1185">Reference proteome</keyword>
<keyword evidence="2" id="KW-0819">tRNA processing</keyword>
<name>E3GW85_METFV</name>
<organism evidence="4 5">
    <name type="scientific">Methanothermus fervidus (strain ATCC 43054 / DSM 2088 / JCM 10308 / V24 S)</name>
    <dbReference type="NCBI Taxonomy" id="523846"/>
    <lineage>
        <taxon>Archaea</taxon>
        <taxon>Methanobacteriati</taxon>
        <taxon>Methanobacteriota</taxon>
        <taxon>Methanomada group</taxon>
        <taxon>Methanobacteria</taxon>
        <taxon>Methanobacteriales</taxon>
        <taxon>Methanothermaceae</taxon>
        <taxon>Methanothermus</taxon>
    </lineage>
</organism>